<accession>A0A929RXG1</accession>
<gene>
    <name evidence="1" type="ORF">HXK21_08625</name>
</gene>
<reference evidence="1" key="1">
    <citation type="submission" date="2020-04" db="EMBL/GenBank/DDBJ databases">
        <title>Deep metagenomics examines the oral microbiome during advanced dental caries in children, revealing novel taxa and co-occurrences with host molecules.</title>
        <authorList>
            <person name="Baker J.L."/>
            <person name="Morton J.T."/>
            <person name="Dinis M."/>
            <person name="Alvarez R."/>
            <person name="Tran N.C."/>
            <person name="Knight R."/>
            <person name="Edlund A."/>
        </authorList>
    </citation>
    <scope>NUCLEOTIDE SEQUENCE</scope>
    <source>
        <strain evidence="1">JCVI_34_bin.1</strain>
    </source>
</reference>
<name>A0A929RXG1_9BACT</name>
<dbReference type="AlphaFoldDB" id="A0A929RXG1"/>
<evidence type="ECO:0000313" key="2">
    <source>
        <dbReference type="Proteomes" id="UP000704068"/>
    </source>
</evidence>
<organism evidence="1 2">
    <name type="scientific">Alloprevotella tannerae</name>
    <dbReference type="NCBI Taxonomy" id="76122"/>
    <lineage>
        <taxon>Bacteria</taxon>
        <taxon>Pseudomonadati</taxon>
        <taxon>Bacteroidota</taxon>
        <taxon>Bacteroidia</taxon>
        <taxon>Bacteroidales</taxon>
        <taxon>Prevotellaceae</taxon>
        <taxon>Alloprevotella</taxon>
    </lineage>
</organism>
<evidence type="ECO:0000313" key="1">
    <source>
        <dbReference type="EMBL" id="MBF0971085.1"/>
    </source>
</evidence>
<comment type="caution">
    <text evidence="1">The sequence shown here is derived from an EMBL/GenBank/DDBJ whole genome shotgun (WGS) entry which is preliminary data.</text>
</comment>
<dbReference type="Proteomes" id="UP000704068">
    <property type="component" value="Unassembled WGS sequence"/>
</dbReference>
<protein>
    <submittedName>
        <fullName evidence="1">Uncharacterized protein</fullName>
    </submittedName>
</protein>
<dbReference type="EMBL" id="JABZGR010000038">
    <property type="protein sequence ID" value="MBF0971085.1"/>
    <property type="molecule type" value="Genomic_DNA"/>
</dbReference>
<dbReference type="RefSeq" id="WP_303764664.1">
    <property type="nucleotide sequence ID" value="NZ_JABZGR010000038.1"/>
</dbReference>
<proteinExistence type="predicted"/>
<sequence length="271" mass="31521">MKIYKLACFLAKKTIQNSESIFNKKASIQALKKPTRIHIFASTKIQTIMTGIRHHILTIFFFLLILPVKAQEARASANERVDHFSTYATLITRQDSTLVFVTDEQDTLTLSLPSRQNNNTYRIGDLRPKNRFAIIIHTTNYPSCLFSYVNLTQLLGRWISTTNGNTLYFSPDRQLKGHSSVVLESYRIDPYWGYVLVKFSYFYPAEDGYFGRGDGETVLDIKELTDTKLDVVLKLSYLAYVRKNDWHMEYRRETITEHQAFMLKQYGIKLN</sequence>